<organism evidence="3 4">
    <name type="scientific">Thomasclavelia spiroformis DSM 1552</name>
    <dbReference type="NCBI Taxonomy" id="428126"/>
    <lineage>
        <taxon>Bacteria</taxon>
        <taxon>Bacillati</taxon>
        <taxon>Bacillota</taxon>
        <taxon>Erysipelotrichia</taxon>
        <taxon>Erysipelotrichales</taxon>
        <taxon>Coprobacillaceae</taxon>
        <taxon>Thomasclavelia</taxon>
    </lineage>
</organism>
<dbReference type="SUPFAM" id="SSF51161">
    <property type="entry name" value="Trimeric LpxA-like enzymes"/>
    <property type="match status" value="1"/>
</dbReference>
<proteinExistence type="predicted"/>
<keyword evidence="1 3" id="KW-0808">Transferase</keyword>
<sequence>MSIIGQLLDKYYQIKKPLAYAKKKGVNFTGEGKVTIYGKCSYGSEPWIISIGDNVYITNNCVFITHDGGTLLFRKEIPDLEITKPIIIKDNVYIGNNVTILPGVTIGTNVVIGACSVVTKDIPDNCVYAGNPARYIKGIDEYKENLINNSLHLGHLVGKEKDDALKKYYGYDKI</sequence>
<reference evidence="3" key="2">
    <citation type="submission" date="2014-06" db="EMBL/GenBank/DDBJ databases">
        <title>Draft genome sequence of Clostridium spiroforme (DSM 1552).</title>
        <authorList>
            <person name="Sudarsanam P."/>
            <person name="Ley R."/>
            <person name="Guruge J."/>
            <person name="Turnbaugh P.J."/>
            <person name="Mahowald M."/>
            <person name="Liep D."/>
            <person name="Gordon J."/>
        </authorList>
    </citation>
    <scope>NUCLEOTIDE SEQUENCE</scope>
    <source>
        <strain evidence="3">DSM 1552</strain>
    </source>
</reference>
<dbReference type="GeneID" id="94017599"/>
<dbReference type="CDD" id="cd04647">
    <property type="entry name" value="LbH_MAT_like"/>
    <property type="match status" value="1"/>
</dbReference>
<dbReference type="Gene3D" id="2.160.10.10">
    <property type="entry name" value="Hexapeptide repeat proteins"/>
    <property type="match status" value="1"/>
</dbReference>
<dbReference type="InterPro" id="IPR051159">
    <property type="entry name" value="Hexapeptide_acetyltransf"/>
</dbReference>
<evidence type="ECO:0000256" key="1">
    <source>
        <dbReference type="ARBA" id="ARBA00022679"/>
    </source>
</evidence>
<keyword evidence="2" id="KW-0677">Repeat</keyword>
<dbReference type="EMBL" id="ABIK02000006">
    <property type="protein sequence ID" value="EDS75377.1"/>
    <property type="molecule type" value="Genomic_DNA"/>
</dbReference>
<dbReference type="Proteomes" id="UP000004910">
    <property type="component" value="Unassembled WGS sequence"/>
</dbReference>
<dbReference type="InterPro" id="IPR011004">
    <property type="entry name" value="Trimer_LpxA-like_sf"/>
</dbReference>
<dbReference type="PANTHER" id="PTHR23416">
    <property type="entry name" value="SIALIC ACID SYNTHASE-RELATED"/>
    <property type="match status" value="1"/>
</dbReference>
<dbReference type="InterPro" id="IPR001451">
    <property type="entry name" value="Hexapep"/>
</dbReference>
<dbReference type="eggNOG" id="COG0110">
    <property type="taxonomic scope" value="Bacteria"/>
</dbReference>
<evidence type="ECO:0000256" key="2">
    <source>
        <dbReference type="ARBA" id="ARBA00022737"/>
    </source>
</evidence>
<name>B1C0P2_9FIRM</name>
<dbReference type="STRING" id="428126.CLOSPI_00771"/>
<dbReference type="HOGENOM" id="CLU_051638_12_2_9"/>
<reference evidence="3" key="1">
    <citation type="submission" date="2008-02" db="EMBL/GenBank/DDBJ databases">
        <authorList>
            <person name="Fulton L."/>
            <person name="Clifton S."/>
            <person name="Fulton B."/>
            <person name="Xu J."/>
            <person name="Minx P."/>
            <person name="Pepin K.H."/>
            <person name="Johnson M."/>
            <person name="Thiruvilangam P."/>
            <person name="Bhonagiri V."/>
            <person name="Nash W.E."/>
            <person name="Mardis E.R."/>
            <person name="Wilson R.K."/>
        </authorList>
    </citation>
    <scope>NUCLEOTIDE SEQUENCE [LARGE SCALE GENOMIC DNA]</scope>
    <source>
        <strain evidence="3">DSM 1552</strain>
    </source>
</reference>
<dbReference type="OrthoDB" id="9801697at2"/>
<keyword evidence="4" id="KW-1185">Reference proteome</keyword>
<protein>
    <submittedName>
        <fullName evidence="3">Bacterial transferase hexapeptide repeat protein</fullName>
    </submittedName>
</protein>
<comment type="caution">
    <text evidence="3">The sequence shown here is derived from an EMBL/GenBank/DDBJ whole genome shotgun (WGS) entry which is preliminary data.</text>
</comment>
<gene>
    <name evidence="3" type="ORF">CLOSPI_00771</name>
</gene>
<dbReference type="RefSeq" id="WP_004609248.1">
    <property type="nucleotide sequence ID" value="NZ_CP102275.1"/>
</dbReference>
<dbReference type="AlphaFoldDB" id="B1C0P2"/>
<dbReference type="PROSITE" id="PS00101">
    <property type="entry name" value="HEXAPEP_TRANSFERASES"/>
    <property type="match status" value="1"/>
</dbReference>
<accession>B1C0P2</accession>
<evidence type="ECO:0000313" key="4">
    <source>
        <dbReference type="Proteomes" id="UP000004910"/>
    </source>
</evidence>
<dbReference type="GO" id="GO:0016740">
    <property type="term" value="F:transferase activity"/>
    <property type="evidence" value="ECO:0007669"/>
    <property type="project" value="UniProtKB-KW"/>
</dbReference>
<dbReference type="Pfam" id="PF00132">
    <property type="entry name" value="Hexapep"/>
    <property type="match status" value="1"/>
</dbReference>
<dbReference type="InterPro" id="IPR018357">
    <property type="entry name" value="Hexapep_transf_CS"/>
</dbReference>
<evidence type="ECO:0000313" key="3">
    <source>
        <dbReference type="EMBL" id="EDS75377.1"/>
    </source>
</evidence>